<dbReference type="AlphaFoldDB" id="A0A5B7FRA3"/>
<comment type="caution">
    <text evidence="1">The sequence shown here is derived from an EMBL/GenBank/DDBJ whole genome shotgun (WGS) entry which is preliminary data.</text>
</comment>
<sequence length="118" mass="13550">MDDLPRSLYSVLYEIVVNREHIPRMKSNYIKEICNKLPPPGAIQNIITFTETDLYCFLLQQWEKAKKREHQRARLQDIFSSQNSDPHAGIASTSKSQVRVVLLACKEDTVSPAFLIVC</sequence>
<dbReference type="Proteomes" id="UP000324222">
    <property type="component" value="Unassembled WGS sequence"/>
</dbReference>
<reference evidence="1 2" key="1">
    <citation type="submission" date="2019-05" db="EMBL/GenBank/DDBJ databases">
        <title>Another draft genome of Portunus trituberculatus and its Hox gene families provides insights of decapod evolution.</title>
        <authorList>
            <person name="Jeong J.-H."/>
            <person name="Song I."/>
            <person name="Kim S."/>
            <person name="Choi T."/>
            <person name="Kim D."/>
            <person name="Ryu S."/>
            <person name="Kim W."/>
        </authorList>
    </citation>
    <scope>NUCLEOTIDE SEQUENCE [LARGE SCALE GENOMIC DNA]</scope>
    <source>
        <tissue evidence="1">Muscle</tissue>
    </source>
</reference>
<organism evidence="1 2">
    <name type="scientific">Portunus trituberculatus</name>
    <name type="common">Swimming crab</name>
    <name type="synonym">Neptunus trituberculatus</name>
    <dbReference type="NCBI Taxonomy" id="210409"/>
    <lineage>
        <taxon>Eukaryota</taxon>
        <taxon>Metazoa</taxon>
        <taxon>Ecdysozoa</taxon>
        <taxon>Arthropoda</taxon>
        <taxon>Crustacea</taxon>
        <taxon>Multicrustacea</taxon>
        <taxon>Malacostraca</taxon>
        <taxon>Eumalacostraca</taxon>
        <taxon>Eucarida</taxon>
        <taxon>Decapoda</taxon>
        <taxon>Pleocyemata</taxon>
        <taxon>Brachyura</taxon>
        <taxon>Eubrachyura</taxon>
        <taxon>Portunoidea</taxon>
        <taxon>Portunidae</taxon>
        <taxon>Portuninae</taxon>
        <taxon>Portunus</taxon>
    </lineage>
</organism>
<accession>A0A5B7FRA3</accession>
<dbReference type="EMBL" id="VSRR010008055">
    <property type="protein sequence ID" value="MPC48016.1"/>
    <property type="molecule type" value="Genomic_DNA"/>
</dbReference>
<name>A0A5B7FRA3_PORTR</name>
<proteinExistence type="predicted"/>
<evidence type="ECO:0000313" key="2">
    <source>
        <dbReference type="Proteomes" id="UP000324222"/>
    </source>
</evidence>
<gene>
    <name evidence="1" type="ORF">E2C01_041781</name>
</gene>
<dbReference type="OrthoDB" id="6367403at2759"/>
<protein>
    <submittedName>
        <fullName evidence="1">Uncharacterized protein</fullName>
    </submittedName>
</protein>
<keyword evidence="2" id="KW-1185">Reference proteome</keyword>
<evidence type="ECO:0000313" key="1">
    <source>
        <dbReference type="EMBL" id="MPC48016.1"/>
    </source>
</evidence>